<dbReference type="PaxDb" id="2903-EOD06753"/>
<dbReference type="PROSITE" id="PS52048">
    <property type="entry name" value="UCH_DOMAIN"/>
    <property type="match status" value="1"/>
</dbReference>
<feature type="compositionally biased region" description="Basic and acidic residues" evidence="10">
    <location>
        <begin position="37"/>
        <end position="49"/>
    </location>
</feature>
<dbReference type="InterPro" id="IPR001841">
    <property type="entry name" value="Znf_RING"/>
</dbReference>
<dbReference type="eggNOG" id="ENOG502SW0M">
    <property type="taxonomic scope" value="Eukaryota"/>
</dbReference>
<feature type="domain" description="UCH catalytic" evidence="12">
    <location>
        <begin position="46"/>
        <end position="263"/>
    </location>
</feature>
<dbReference type="AlphaFoldDB" id="A0A0D3I668"/>
<evidence type="ECO:0000256" key="2">
    <source>
        <dbReference type="ARBA" id="ARBA00009326"/>
    </source>
</evidence>
<reference evidence="14" key="1">
    <citation type="journal article" date="2013" name="Nature">
        <title>Pan genome of the phytoplankton Emiliania underpins its global distribution.</title>
        <authorList>
            <person name="Read B.A."/>
            <person name="Kegel J."/>
            <person name="Klute M.J."/>
            <person name="Kuo A."/>
            <person name="Lefebvre S.C."/>
            <person name="Maumus F."/>
            <person name="Mayer C."/>
            <person name="Miller J."/>
            <person name="Monier A."/>
            <person name="Salamov A."/>
            <person name="Young J."/>
            <person name="Aguilar M."/>
            <person name="Claverie J.M."/>
            <person name="Frickenhaus S."/>
            <person name="Gonzalez K."/>
            <person name="Herman E.K."/>
            <person name="Lin Y.C."/>
            <person name="Napier J."/>
            <person name="Ogata H."/>
            <person name="Sarno A.F."/>
            <person name="Shmutz J."/>
            <person name="Schroeder D."/>
            <person name="de Vargas C."/>
            <person name="Verret F."/>
            <person name="von Dassow P."/>
            <person name="Valentin K."/>
            <person name="Van de Peer Y."/>
            <person name="Wheeler G."/>
            <person name="Dacks J.B."/>
            <person name="Delwiche C.F."/>
            <person name="Dyhrman S.T."/>
            <person name="Glockner G."/>
            <person name="John U."/>
            <person name="Richards T."/>
            <person name="Worden A.Z."/>
            <person name="Zhang X."/>
            <person name="Grigoriev I.V."/>
            <person name="Allen A.E."/>
            <person name="Bidle K."/>
            <person name="Borodovsky M."/>
            <person name="Bowler C."/>
            <person name="Brownlee C."/>
            <person name="Cock J.M."/>
            <person name="Elias M."/>
            <person name="Gladyshev V.N."/>
            <person name="Groth M."/>
            <person name="Guda C."/>
            <person name="Hadaegh A."/>
            <person name="Iglesias-Rodriguez M.D."/>
            <person name="Jenkins J."/>
            <person name="Jones B.M."/>
            <person name="Lawson T."/>
            <person name="Leese F."/>
            <person name="Lindquist E."/>
            <person name="Lobanov A."/>
            <person name="Lomsadze A."/>
            <person name="Malik S.B."/>
            <person name="Marsh M.E."/>
            <person name="Mackinder L."/>
            <person name="Mock T."/>
            <person name="Mueller-Roeber B."/>
            <person name="Pagarete A."/>
            <person name="Parker M."/>
            <person name="Probert I."/>
            <person name="Quesneville H."/>
            <person name="Raines C."/>
            <person name="Rensing S.A."/>
            <person name="Riano-Pachon D.M."/>
            <person name="Richier S."/>
            <person name="Rokitta S."/>
            <person name="Shiraiwa Y."/>
            <person name="Soanes D.M."/>
            <person name="van der Giezen M."/>
            <person name="Wahlund T.M."/>
            <person name="Williams B."/>
            <person name="Wilson W."/>
            <person name="Wolfe G."/>
            <person name="Wurch L.L."/>
        </authorList>
    </citation>
    <scope>NUCLEOTIDE SEQUENCE</scope>
</reference>
<evidence type="ECO:0000256" key="10">
    <source>
        <dbReference type="SAM" id="MobiDB-lite"/>
    </source>
</evidence>
<dbReference type="GeneID" id="17252970"/>
<dbReference type="GO" id="GO:0004843">
    <property type="term" value="F:cysteine-type deubiquitinase activity"/>
    <property type="evidence" value="ECO:0007669"/>
    <property type="project" value="UniProtKB-EC"/>
</dbReference>
<evidence type="ECO:0000256" key="6">
    <source>
        <dbReference type="ARBA" id="ARBA00022801"/>
    </source>
</evidence>
<dbReference type="EC" id="3.4.19.12" evidence="3"/>
<dbReference type="GO" id="GO:0006511">
    <property type="term" value="P:ubiquitin-dependent protein catabolic process"/>
    <property type="evidence" value="ECO:0007669"/>
    <property type="project" value="InterPro"/>
</dbReference>
<dbReference type="Gene3D" id="3.30.40.10">
    <property type="entry name" value="Zinc/RING finger domain, C3HC4 (zinc finger)"/>
    <property type="match status" value="1"/>
</dbReference>
<dbReference type="Pfam" id="PF01088">
    <property type="entry name" value="Peptidase_C12"/>
    <property type="match status" value="1"/>
</dbReference>
<evidence type="ECO:0000313" key="14">
    <source>
        <dbReference type="Proteomes" id="UP000013827"/>
    </source>
</evidence>
<dbReference type="EnsemblProtists" id="EOD06753">
    <property type="protein sequence ID" value="EOD06753"/>
    <property type="gene ID" value="EMIHUDRAFT_218801"/>
</dbReference>
<evidence type="ECO:0000256" key="8">
    <source>
        <dbReference type="PROSITE-ProRule" id="PRU00175"/>
    </source>
</evidence>
<evidence type="ECO:0000313" key="13">
    <source>
        <dbReference type="EnsemblProtists" id="EOD06753"/>
    </source>
</evidence>
<feature type="region of interest" description="Disordered" evidence="10">
    <location>
        <begin position="1"/>
        <end position="51"/>
    </location>
</feature>
<dbReference type="InterPro" id="IPR001578">
    <property type="entry name" value="Peptidase_C12_UCH"/>
</dbReference>
<protein>
    <recommendedName>
        <fullName evidence="3">ubiquitinyl hydrolase 1</fullName>
        <ecNumber evidence="3">3.4.19.12</ecNumber>
    </recommendedName>
</protein>
<dbReference type="GO" id="GO:0005737">
    <property type="term" value="C:cytoplasm"/>
    <property type="evidence" value="ECO:0007669"/>
    <property type="project" value="TreeGrafter"/>
</dbReference>
<evidence type="ECO:0000256" key="7">
    <source>
        <dbReference type="ARBA" id="ARBA00022807"/>
    </source>
</evidence>
<keyword evidence="8" id="KW-0862">Zinc</keyword>
<dbReference type="GO" id="GO:0008270">
    <property type="term" value="F:zinc ion binding"/>
    <property type="evidence" value="ECO:0007669"/>
    <property type="project" value="UniProtKB-KW"/>
</dbReference>
<reference evidence="13" key="2">
    <citation type="submission" date="2024-10" db="UniProtKB">
        <authorList>
            <consortium name="EnsemblProtists"/>
        </authorList>
    </citation>
    <scope>IDENTIFICATION</scope>
</reference>
<feature type="compositionally biased region" description="Basic and acidic residues" evidence="10">
    <location>
        <begin position="191"/>
        <end position="205"/>
    </location>
</feature>
<comment type="similarity">
    <text evidence="2 9">Belongs to the peptidase C12 family.</text>
</comment>
<sequence length="441" mass="46444">MCDGSNPLSGARQGRAANRRAEEEKARRRAKAAEATAAKKEAKKLEKRPLPASASATVALTDLARALGATDATLSDVLGLEDDLLALLPSPCLALILIYPTRVGGSCGTVALLHALSNSTPALAVEPGSPLEELLSTPEPGDGEAALVARHSEWLANSTAVRAAHERCAELSTAAAAAGRQGRHYVALGRREKEAADRRAEEEKARRRAKAAEATAAKKEAKMKNNKAKKAPPAFKLEEERRARAAAEVRAQEERAARLAAEQEAARRAKREAAELAGAAEQAALREAAELAEAFRRSEIDAEEEALARRVSRCEEAVSSESAGGGDLMRRVDRLEASLGAAIEGRLKERVGAIERLIGPEAAEAAGQHLPVTEPLAAVSLADAGLDTGRPAPESTMGGETTCIVCFARVKSHAAVPCGHLCACGPCSELMRECPYCRSSQ</sequence>
<keyword evidence="8" id="KW-0863">Zinc-finger</keyword>
<comment type="catalytic activity">
    <reaction evidence="1">
        <text>Thiol-dependent hydrolysis of ester, thioester, amide, peptide and isopeptide bonds formed by the C-terminal Gly of ubiquitin (a 76-residue protein attached to proteins as an intracellular targeting signal).</text>
        <dbReference type="EC" id="3.4.19.12"/>
    </reaction>
</comment>
<evidence type="ECO:0000256" key="4">
    <source>
        <dbReference type="ARBA" id="ARBA00022670"/>
    </source>
</evidence>
<dbReference type="STRING" id="2903.R1BAQ4"/>
<evidence type="ECO:0000256" key="9">
    <source>
        <dbReference type="PROSITE-ProRule" id="PRU01393"/>
    </source>
</evidence>
<keyword evidence="14" id="KW-1185">Reference proteome</keyword>
<keyword evidence="7" id="KW-0788">Thiol protease</keyword>
<comment type="caution">
    <text evidence="9">Lacks conserved residue(s) required for the propagation of feature annotation.</text>
</comment>
<keyword evidence="6" id="KW-0378">Hydrolase</keyword>
<proteinExistence type="inferred from homology"/>
<feature type="domain" description="RING-type" evidence="11">
    <location>
        <begin position="403"/>
        <end position="438"/>
    </location>
</feature>
<dbReference type="Proteomes" id="UP000013827">
    <property type="component" value="Unassembled WGS sequence"/>
</dbReference>
<dbReference type="InterPro" id="IPR013083">
    <property type="entry name" value="Znf_RING/FYVE/PHD"/>
</dbReference>
<dbReference type="KEGG" id="ehx:EMIHUDRAFT_218801"/>
<keyword evidence="8" id="KW-0479">Metal-binding</keyword>
<keyword evidence="5" id="KW-0833">Ubl conjugation pathway</keyword>
<dbReference type="HOGENOM" id="CLU_621791_0_0_1"/>
<keyword evidence="4" id="KW-0645">Protease</keyword>
<organism evidence="13 14">
    <name type="scientific">Emiliania huxleyi (strain CCMP1516)</name>
    <dbReference type="NCBI Taxonomy" id="280463"/>
    <lineage>
        <taxon>Eukaryota</taxon>
        <taxon>Haptista</taxon>
        <taxon>Haptophyta</taxon>
        <taxon>Prymnesiophyceae</taxon>
        <taxon>Isochrysidales</taxon>
        <taxon>Noelaerhabdaceae</taxon>
        <taxon>Emiliania</taxon>
    </lineage>
</organism>
<dbReference type="InterPro" id="IPR036959">
    <property type="entry name" value="Peptidase_C12_UCH_sf"/>
</dbReference>
<dbReference type="PROSITE" id="PS50089">
    <property type="entry name" value="ZF_RING_2"/>
    <property type="match status" value="1"/>
</dbReference>
<dbReference type="Gene3D" id="1.10.418.80">
    <property type="entry name" value="Ubiquitin carboxyl-terminal hydrolase, domain 1"/>
    <property type="match status" value="1"/>
</dbReference>
<dbReference type="SUPFAM" id="SSF54001">
    <property type="entry name" value="Cysteine proteinases"/>
    <property type="match status" value="1"/>
</dbReference>
<evidence type="ECO:0000256" key="3">
    <source>
        <dbReference type="ARBA" id="ARBA00012759"/>
    </source>
</evidence>
<dbReference type="Gene3D" id="3.40.532.10">
    <property type="entry name" value="Peptidase C12, ubiquitin carboxyl-terminal hydrolase"/>
    <property type="match status" value="1"/>
</dbReference>
<name>A0A0D3I668_EMIH1</name>
<dbReference type="PANTHER" id="PTHR10589">
    <property type="entry name" value="UBIQUITIN CARBOXYL-TERMINAL HYDROLASE"/>
    <property type="match status" value="1"/>
</dbReference>
<dbReference type="RefSeq" id="XP_005759182.1">
    <property type="nucleotide sequence ID" value="XM_005759125.1"/>
</dbReference>
<dbReference type="Pfam" id="PF13920">
    <property type="entry name" value="zf-C3HC4_3"/>
    <property type="match status" value="1"/>
</dbReference>
<dbReference type="PANTHER" id="PTHR10589:SF17">
    <property type="entry name" value="UBIQUITIN CARBOXYL-TERMINAL HYDROLASE"/>
    <property type="match status" value="1"/>
</dbReference>
<evidence type="ECO:0000256" key="5">
    <source>
        <dbReference type="ARBA" id="ARBA00022786"/>
    </source>
</evidence>
<evidence type="ECO:0000256" key="1">
    <source>
        <dbReference type="ARBA" id="ARBA00000707"/>
    </source>
</evidence>
<evidence type="ECO:0000259" key="12">
    <source>
        <dbReference type="PROSITE" id="PS52048"/>
    </source>
</evidence>
<evidence type="ECO:0000259" key="11">
    <source>
        <dbReference type="PROSITE" id="PS50089"/>
    </source>
</evidence>
<dbReference type="GO" id="GO:0016579">
    <property type="term" value="P:protein deubiquitination"/>
    <property type="evidence" value="ECO:0007669"/>
    <property type="project" value="TreeGrafter"/>
</dbReference>
<feature type="region of interest" description="Disordered" evidence="10">
    <location>
        <begin position="191"/>
        <end position="232"/>
    </location>
</feature>
<accession>A0A0D3I668</accession>
<dbReference type="InterPro" id="IPR038765">
    <property type="entry name" value="Papain-like_cys_pep_sf"/>
</dbReference>